<protein>
    <recommendedName>
        <fullName evidence="3">Aconitate hydratase</fullName>
    </recommendedName>
</protein>
<dbReference type="InterPro" id="IPR036008">
    <property type="entry name" value="Aconitase_4Fe-4S_dom"/>
</dbReference>
<dbReference type="InterPro" id="IPR015931">
    <property type="entry name" value="Acnase/IPM_dHydase_lsu_aba_1/3"/>
</dbReference>
<dbReference type="Gene3D" id="3.30.499.10">
    <property type="entry name" value="Aconitase, domain 3"/>
    <property type="match status" value="1"/>
</dbReference>
<accession>A0A0F8XFC3</accession>
<evidence type="ECO:0000256" key="1">
    <source>
        <dbReference type="ARBA" id="ARBA00023004"/>
    </source>
</evidence>
<reference evidence="2" key="1">
    <citation type="journal article" date="2015" name="Nature">
        <title>Complex archaea that bridge the gap between prokaryotes and eukaryotes.</title>
        <authorList>
            <person name="Spang A."/>
            <person name="Saw J.H."/>
            <person name="Jorgensen S.L."/>
            <person name="Zaremba-Niedzwiedzka K."/>
            <person name="Martijn J."/>
            <person name="Lind A.E."/>
            <person name="van Eijk R."/>
            <person name="Schleper C."/>
            <person name="Guy L."/>
            <person name="Ettema T.J."/>
        </authorList>
    </citation>
    <scope>NUCLEOTIDE SEQUENCE</scope>
</reference>
<dbReference type="InterPro" id="IPR016064">
    <property type="entry name" value="NAD/diacylglycerol_kinase_sf"/>
</dbReference>
<dbReference type="SUPFAM" id="SSF53732">
    <property type="entry name" value="Aconitase iron-sulfur domain"/>
    <property type="match status" value="1"/>
</dbReference>
<comment type="caution">
    <text evidence="2">The sequence shown here is derived from an EMBL/GenBank/DDBJ whole genome shotgun (WGS) entry which is preliminary data.</text>
</comment>
<dbReference type="AlphaFoldDB" id="A0A0F8XFC3"/>
<name>A0A0F8XFC3_9ZZZZ</name>
<dbReference type="PANTHER" id="PTHR11670">
    <property type="entry name" value="ACONITASE/IRON-RESPONSIVE ELEMENT FAMILY MEMBER"/>
    <property type="match status" value="1"/>
</dbReference>
<dbReference type="EMBL" id="LAZR01063342">
    <property type="protein sequence ID" value="KKK59690.1"/>
    <property type="molecule type" value="Genomic_DNA"/>
</dbReference>
<gene>
    <name evidence="2" type="ORF">LCGC14_3031860</name>
</gene>
<dbReference type="InterPro" id="IPR006249">
    <property type="entry name" value="Aconitase/IRP2"/>
</dbReference>
<proteinExistence type="predicted"/>
<sequence>MTIQVGQDTAKARKSIEAAGNSFAYYSIDAATEAGLGDFTNLPAVLKVVLENMLRFEDGKTVTTDDIKAFADWAANGGRTDREIAYRPARVLMQDFTGVPAVVDLAAMRDGIVALGGDGFMLQTLHANMGRDVAIYGMNRGSVGFLMNGYDEEDLPERLARAESVKLHPLLMKTQTAAGESSEALA</sequence>
<evidence type="ECO:0000313" key="2">
    <source>
        <dbReference type="EMBL" id="KKK59690.1"/>
    </source>
</evidence>
<dbReference type="SUPFAM" id="SSF111331">
    <property type="entry name" value="NAD kinase/diacylglycerol kinase-like"/>
    <property type="match status" value="1"/>
</dbReference>
<feature type="non-terminal residue" evidence="2">
    <location>
        <position position="186"/>
    </location>
</feature>
<organism evidence="2">
    <name type="scientific">marine sediment metagenome</name>
    <dbReference type="NCBI Taxonomy" id="412755"/>
    <lineage>
        <taxon>unclassified sequences</taxon>
        <taxon>metagenomes</taxon>
        <taxon>ecological metagenomes</taxon>
    </lineage>
</organism>
<evidence type="ECO:0008006" key="3">
    <source>
        <dbReference type="Google" id="ProtNLM"/>
    </source>
</evidence>
<keyword evidence="1" id="KW-0408">Iron</keyword>